<dbReference type="InterPro" id="IPR000943">
    <property type="entry name" value="RNA_pol_sigma70"/>
</dbReference>
<keyword evidence="2" id="KW-0749">Sporulation</keyword>
<evidence type="ECO:0000256" key="3">
    <source>
        <dbReference type="ARBA" id="ARBA00023015"/>
    </source>
</evidence>
<evidence type="ECO:0000313" key="9">
    <source>
        <dbReference type="EMBL" id="RBP68384.1"/>
    </source>
</evidence>
<accession>A0A366IDT1</accession>
<dbReference type="InterPro" id="IPR013324">
    <property type="entry name" value="RNA_pol_sigma_r3/r4-like"/>
</dbReference>
<dbReference type="GO" id="GO:0016987">
    <property type="term" value="F:sigma factor activity"/>
    <property type="evidence" value="ECO:0007669"/>
    <property type="project" value="UniProtKB-KW"/>
</dbReference>
<sequence length="230" mass="26443">MGIIVLLKNIFFLLGYVSGNSFPNPLSKEDEAKYLDLYKHKEDYEAKNILIEHNMRLVAHIVKKYTFSNIEIEDLISIGTIGLIKAISTFNPDKGTRLATYASKCIDNEILMYIRSEQKTRNDVSLYDPIGTDKEGNKISLMDILGTEGDTVYDNVLLAIQAKKLEEIMNRILNIREKEIIILRYGLDNHDRRTQKEIADEMGISRSYVSRIEKKAVQKLAQEFSKQSFE</sequence>
<dbReference type="PANTHER" id="PTHR30376">
    <property type="entry name" value="SIGMA FACTOR RPOH HEAT SHOCK RELATED"/>
    <property type="match status" value="1"/>
</dbReference>
<dbReference type="GO" id="GO:0006352">
    <property type="term" value="P:DNA-templated transcription initiation"/>
    <property type="evidence" value="ECO:0007669"/>
    <property type="project" value="InterPro"/>
</dbReference>
<organism evidence="9 10">
    <name type="scientific">Alkalibaculum bacchi</name>
    <dbReference type="NCBI Taxonomy" id="645887"/>
    <lineage>
        <taxon>Bacteria</taxon>
        <taxon>Bacillati</taxon>
        <taxon>Bacillota</taxon>
        <taxon>Clostridia</taxon>
        <taxon>Eubacteriales</taxon>
        <taxon>Eubacteriaceae</taxon>
        <taxon>Alkalibaculum</taxon>
    </lineage>
</organism>
<dbReference type="PROSITE" id="PS00715">
    <property type="entry name" value="SIGMA70_1"/>
    <property type="match status" value="1"/>
</dbReference>
<dbReference type="Gene3D" id="1.20.120.1810">
    <property type="match status" value="1"/>
</dbReference>
<gene>
    <name evidence="9" type="ORF">DES36_103146</name>
</gene>
<proteinExistence type="inferred from homology"/>
<dbReference type="Proteomes" id="UP000253490">
    <property type="component" value="Unassembled WGS sequence"/>
</dbReference>
<dbReference type="NCBIfam" id="NF004471">
    <property type="entry name" value="PRK05803.1"/>
    <property type="match status" value="1"/>
</dbReference>
<evidence type="ECO:0000256" key="2">
    <source>
        <dbReference type="ARBA" id="ARBA00022969"/>
    </source>
</evidence>
<dbReference type="InterPro" id="IPR007627">
    <property type="entry name" value="RNA_pol_sigma70_r2"/>
</dbReference>
<keyword evidence="5 7" id="KW-0238">DNA-binding</keyword>
<keyword evidence="10" id="KW-1185">Reference proteome</keyword>
<keyword evidence="3 7" id="KW-0805">Transcription regulation</keyword>
<dbReference type="NCBIfam" id="TIGR02937">
    <property type="entry name" value="sigma70-ECF"/>
    <property type="match status" value="1"/>
</dbReference>
<evidence type="ECO:0000256" key="4">
    <source>
        <dbReference type="ARBA" id="ARBA00023082"/>
    </source>
</evidence>
<dbReference type="InterPro" id="IPR001387">
    <property type="entry name" value="Cro/C1-type_HTH"/>
</dbReference>
<dbReference type="InterPro" id="IPR014209">
    <property type="entry name" value="RNA_pol_sigma-K"/>
</dbReference>
<evidence type="ECO:0000259" key="8">
    <source>
        <dbReference type="PROSITE" id="PS50943"/>
    </source>
</evidence>
<dbReference type="GO" id="GO:0003677">
    <property type="term" value="F:DNA binding"/>
    <property type="evidence" value="ECO:0007669"/>
    <property type="project" value="UniProtKB-KW"/>
</dbReference>
<dbReference type="Gene3D" id="1.10.10.10">
    <property type="entry name" value="Winged helix-like DNA-binding domain superfamily/Winged helix DNA-binding domain"/>
    <property type="match status" value="1"/>
</dbReference>
<dbReference type="InterPro" id="IPR036388">
    <property type="entry name" value="WH-like_DNA-bd_sf"/>
</dbReference>
<dbReference type="PRINTS" id="PR00046">
    <property type="entry name" value="SIGMA70FCT"/>
</dbReference>
<comment type="function">
    <text evidence="7">Sigma factors are initiation factors that promote the attachment of RNA polymerase to specific initiation sites and are then released.</text>
</comment>
<dbReference type="SUPFAM" id="SSF88659">
    <property type="entry name" value="Sigma3 and sigma4 domains of RNA polymerase sigma factors"/>
    <property type="match status" value="1"/>
</dbReference>
<dbReference type="InterPro" id="IPR014284">
    <property type="entry name" value="RNA_pol_sigma-70_dom"/>
</dbReference>
<dbReference type="PROSITE" id="PS50943">
    <property type="entry name" value="HTH_CROC1"/>
    <property type="match status" value="1"/>
</dbReference>
<dbReference type="OrthoDB" id="9809557at2"/>
<feature type="domain" description="HTH cro/C1-type" evidence="8">
    <location>
        <begin position="194"/>
        <end position="214"/>
    </location>
</feature>
<dbReference type="PANTHER" id="PTHR30376:SF3">
    <property type="entry name" value="RNA POLYMERASE SIGMA FACTOR RPOH"/>
    <property type="match status" value="1"/>
</dbReference>
<evidence type="ECO:0000313" key="10">
    <source>
        <dbReference type="Proteomes" id="UP000253490"/>
    </source>
</evidence>
<dbReference type="AlphaFoldDB" id="A0A366IDT1"/>
<dbReference type="RefSeq" id="WP_113919865.1">
    <property type="nucleotide sequence ID" value="NZ_QNRX01000003.1"/>
</dbReference>
<evidence type="ECO:0000256" key="7">
    <source>
        <dbReference type="RuleBase" id="RU362124"/>
    </source>
</evidence>
<dbReference type="InterPro" id="IPR013325">
    <property type="entry name" value="RNA_pol_sigma_r2"/>
</dbReference>
<comment type="similarity">
    <text evidence="1 7">Belongs to the sigma-70 factor family.</text>
</comment>
<dbReference type="EMBL" id="QNRX01000003">
    <property type="protein sequence ID" value="RBP68384.1"/>
    <property type="molecule type" value="Genomic_DNA"/>
</dbReference>
<evidence type="ECO:0000256" key="6">
    <source>
        <dbReference type="ARBA" id="ARBA00023163"/>
    </source>
</evidence>
<dbReference type="Pfam" id="PF04542">
    <property type="entry name" value="Sigma70_r2"/>
    <property type="match status" value="1"/>
</dbReference>
<keyword evidence="6 7" id="KW-0804">Transcription</keyword>
<evidence type="ECO:0000256" key="1">
    <source>
        <dbReference type="ARBA" id="ARBA00007788"/>
    </source>
</evidence>
<dbReference type="InterPro" id="IPR050813">
    <property type="entry name" value="Sigma-70_Factor"/>
</dbReference>
<dbReference type="CDD" id="cd06171">
    <property type="entry name" value="Sigma70_r4"/>
    <property type="match status" value="1"/>
</dbReference>
<dbReference type="Pfam" id="PF04545">
    <property type="entry name" value="Sigma70_r4"/>
    <property type="match status" value="1"/>
</dbReference>
<dbReference type="SUPFAM" id="SSF88946">
    <property type="entry name" value="Sigma2 domain of RNA polymerase sigma factors"/>
    <property type="match status" value="1"/>
</dbReference>
<reference evidence="9 10" key="1">
    <citation type="submission" date="2018-06" db="EMBL/GenBank/DDBJ databases">
        <title>Genomic Encyclopedia of Type Strains, Phase IV (KMG-IV): sequencing the most valuable type-strain genomes for metagenomic binning, comparative biology and taxonomic classification.</title>
        <authorList>
            <person name="Goeker M."/>
        </authorList>
    </citation>
    <scope>NUCLEOTIDE SEQUENCE [LARGE SCALE GENOMIC DNA]</scope>
    <source>
        <strain evidence="9 10">DSM 22112</strain>
    </source>
</reference>
<dbReference type="PROSITE" id="PS00716">
    <property type="entry name" value="SIGMA70_2"/>
    <property type="match status" value="1"/>
</dbReference>
<dbReference type="PIRSF" id="PIRSF000770">
    <property type="entry name" value="RNA_pol_sigma-SigE/K"/>
    <property type="match status" value="1"/>
</dbReference>
<protein>
    <recommendedName>
        <fullName evidence="7">RNA polymerase sigma factor</fullName>
    </recommendedName>
</protein>
<keyword evidence="4 7" id="KW-0731">Sigma factor</keyword>
<evidence type="ECO:0000256" key="5">
    <source>
        <dbReference type="ARBA" id="ARBA00023125"/>
    </source>
</evidence>
<dbReference type="GO" id="GO:0030435">
    <property type="term" value="P:sporulation resulting in formation of a cellular spore"/>
    <property type="evidence" value="ECO:0007669"/>
    <property type="project" value="UniProtKB-KW"/>
</dbReference>
<dbReference type="NCBIfam" id="TIGR02846">
    <property type="entry name" value="spore_sigmaK"/>
    <property type="match status" value="1"/>
</dbReference>
<dbReference type="InterPro" id="IPR007630">
    <property type="entry name" value="RNA_pol_sigma70_r4"/>
</dbReference>
<comment type="caution">
    <text evidence="9">The sequence shown here is derived from an EMBL/GenBank/DDBJ whole genome shotgun (WGS) entry which is preliminary data.</text>
</comment>
<name>A0A366IDT1_9FIRM</name>